<dbReference type="GO" id="GO:0016746">
    <property type="term" value="F:acyltransferase activity"/>
    <property type="evidence" value="ECO:0007669"/>
    <property type="project" value="UniProtKB-KW"/>
</dbReference>
<dbReference type="AlphaFoldDB" id="A0A2A3MJA9"/>
<name>A0A2A3MJA9_9PSED</name>
<dbReference type="PANTHER" id="PTHR23416:SF78">
    <property type="entry name" value="LIPOPOLYSACCHARIDE BIOSYNTHESIS O-ACETYL TRANSFERASE WBBJ-RELATED"/>
    <property type="match status" value="1"/>
</dbReference>
<dbReference type="InterPro" id="IPR051159">
    <property type="entry name" value="Hexapeptide_acetyltransf"/>
</dbReference>
<dbReference type="InterPro" id="IPR001451">
    <property type="entry name" value="Hexapep"/>
</dbReference>
<dbReference type="InterPro" id="IPR011004">
    <property type="entry name" value="Trimer_LpxA-like_sf"/>
</dbReference>
<keyword evidence="6" id="KW-0012">Acyltransferase</keyword>
<evidence type="ECO:0000256" key="1">
    <source>
        <dbReference type="ARBA" id="ARBA00022516"/>
    </source>
</evidence>
<dbReference type="PANTHER" id="PTHR23416">
    <property type="entry name" value="SIALIC ACID SYNTHASE-RELATED"/>
    <property type="match status" value="1"/>
</dbReference>
<gene>
    <name evidence="7" type="ORF">CNQ84_06850</name>
</gene>
<organism evidence="7 8">
    <name type="scientific">Pseudomonas abyssi</name>
    <dbReference type="NCBI Taxonomy" id="170540"/>
    <lineage>
        <taxon>Bacteria</taxon>
        <taxon>Pseudomonadati</taxon>
        <taxon>Pseudomonadota</taxon>
        <taxon>Gammaproteobacteria</taxon>
        <taxon>Pseudomonadales</taxon>
        <taxon>Pseudomonadaceae</taxon>
        <taxon>Pseudomonas</taxon>
    </lineage>
</organism>
<comment type="caution">
    <text evidence="7">The sequence shown here is derived from an EMBL/GenBank/DDBJ whole genome shotgun (WGS) entry which is preliminary data.</text>
</comment>
<dbReference type="PROSITE" id="PS00101">
    <property type="entry name" value="HEXAPEP_TRANSFERASES"/>
    <property type="match status" value="1"/>
</dbReference>
<dbReference type="Gene3D" id="2.160.10.10">
    <property type="entry name" value="Hexapeptide repeat proteins"/>
    <property type="match status" value="1"/>
</dbReference>
<dbReference type="InterPro" id="IPR018357">
    <property type="entry name" value="Hexapep_transf_CS"/>
</dbReference>
<evidence type="ECO:0000256" key="3">
    <source>
        <dbReference type="ARBA" id="ARBA00022679"/>
    </source>
</evidence>
<keyword evidence="8" id="KW-1185">Reference proteome</keyword>
<evidence type="ECO:0000256" key="5">
    <source>
        <dbReference type="ARBA" id="ARBA00023098"/>
    </source>
</evidence>
<evidence type="ECO:0000256" key="4">
    <source>
        <dbReference type="ARBA" id="ARBA00022737"/>
    </source>
</evidence>
<evidence type="ECO:0000256" key="2">
    <source>
        <dbReference type="ARBA" id="ARBA00022556"/>
    </source>
</evidence>
<dbReference type="GO" id="GO:0009245">
    <property type="term" value="P:lipid A biosynthetic process"/>
    <property type="evidence" value="ECO:0007669"/>
    <property type="project" value="UniProtKB-KW"/>
</dbReference>
<evidence type="ECO:0000256" key="6">
    <source>
        <dbReference type="ARBA" id="ARBA00023315"/>
    </source>
</evidence>
<sequence length="168" mass="18359">MNIKRIFFGFLSANLSTQRVIWPISKQFWKASLGAMGNNVRILRGTKAISPSNIRLGENVYIGERCALYGYANITVGQNTLIAREVIILTRNHIFSSLDSPIRDQGYSVSPVTIEEDVWVGARVTILPGVTIGKGSVVAAGSVVTKDIPKYSIVAGIPARQVKSRLEQ</sequence>
<keyword evidence="5" id="KW-0443">Lipid metabolism</keyword>
<keyword evidence="2" id="KW-0441">Lipid A biosynthesis</keyword>
<evidence type="ECO:0000313" key="8">
    <source>
        <dbReference type="Proteomes" id="UP000242313"/>
    </source>
</evidence>
<dbReference type="SUPFAM" id="SSF51161">
    <property type="entry name" value="Trimeric LpxA-like enzymes"/>
    <property type="match status" value="1"/>
</dbReference>
<keyword evidence="3 7" id="KW-0808">Transferase</keyword>
<proteinExistence type="predicted"/>
<protein>
    <submittedName>
        <fullName evidence="7">Acetyltransferase</fullName>
    </submittedName>
</protein>
<evidence type="ECO:0000313" key="7">
    <source>
        <dbReference type="EMBL" id="PBK04862.1"/>
    </source>
</evidence>
<dbReference type="Proteomes" id="UP000242313">
    <property type="component" value="Unassembled WGS sequence"/>
</dbReference>
<keyword evidence="1" id="KW-0444">Lipid biosynthesis</keyword>
<dbReference type="EMBL" id="NTMR01000009">
    <property type="protein sequence ID" value="PBK04862.1"/>
    <property type="molecule type" value="Genomic_DNA"/>
</dbReference>
<dbReference type="CDD" id="cd04647">
    <property type="entry name" value="LbH_MAT_like"/>
    <property type="match status" value="1"/>
</dbReference>
<reference evidence="7 8" key="1">
    <citation type="submission" date="2017-09" db="EMBL/GenBank/DDBJ databases">
        <title>Pseudomonas abyssi sp. nov. isolated from Abyssopelagic Water.</title>
        <authorList>
            <person name="Wei Y."/>
        </authorList>
    </citation>
    <scope>NUCLEOTIDE SEQUENCE [LARGE SCALE GENOMIC DNA]</scope>
    <source>
        <strain evidence="7 8">MT5</strain>
    </source>
</reference>
<keyword evidence="4" id="KW-0677">Repeat</keyword>
<dbReference type="Pfam" id="PF00132">
    <property type="entry name" value="Hexapep"/>
    <property type="match status" value="1"/>
</dbReference>
<dbReference type="RefSeq" id="WP_096004160.1">
    <property type="nucleotide sequence ID" value="NZ_NTMR01000009.1"/>
</dbReference>
<accession>A0A2A3MJA9</accession>
<dbReference type="GO" id="GO:0016020">
    <property type="term" value="C:membrane"/>
    <property type="evidence" value="ECO:0007669"/>
    <property type="project" value="GOC"/>
</dbReference>